<evidence type="ECO:0000259" key="2">
    <source>
        <dbReference type="Pfam" id="PF01321"/>
    </source>
</evidence>
<dbReference type="Proteomes" id="UP000214689">
    <property type="component" value="Chromosome"/>
</dbReference>
<name>A0A223AQK8_9FIRM</name>
<evidence type="ECO:0000313" key="4">
    <source>
        <dbReference type="Proteomes" id="UP000214689"/>
    </source>
</evidence>
<dbReference type="CDD" id="cd01092">
    <property type="entry name" value="APP-like"/>
    <property type="match status" value="1"/>
</dbReference>
<evidence type="ECO:0000313" key="3">
    <source>
        <dbReference type="EMBL" id="ASS37235.1"/>
    </source>
</evidence>
<keyword evidence="4" id="KW-1185">Reference proteome</keyword>
<organism evidence="3 4">
    <name type="scientific">Mogibacterium pumilum</name>
    <dbReference type="NCBI Taxonomy" id="86332"/>
    <lineage>
        <taxon>Bacteria</taxon>
        <taxon>Bacillati</taxon>
        <taxon>Bacillota</taxon>
        <taxon>Clostridia</taxon>
        <taxon>Peptostreptococcales</taxon>
        <taxon>Anaerovoracaceae</taxon>
        <taxon>Mogibacterium</taxon>
    </lineage>
</organism>
<dbReference type="InterPro" id="IPR000994">
    <property type="entry name" value="Pept_M24"/>
</dbReference>
<dbReference type="Pfam" id="PF00557">
    <property type="entry name" value="Peptidase_M24"/>
    <property type="match status" value="1"/>
</dbReference>
<dbReference type="SUPFAM" id="SSF55920">
    <property type="entry name" value="Creatinase/aminopeptidase"/>
    <property type="match status" value="1"/>
</dbReference>
<dbReference type="RefSeq" id="WP_094233455.1">
    <property type="nucleotide sequence ID" value="NZ_CP016199.1"/>
</dbReference>
<accession>A0A223AQK8</accession>
<dbReference type="Gene3D" id="3.90.230.10">
    <property type="entry name" value="Creatinase/methionine aminopeptidase superfamily"/>
    <property type="match status" value="1"/>
</dbReference>
<dbReference type="PANTHER" id="PTHR46112:SF3">
    <property type="entry name" value="AMINOPEPTIDASE YPDF"/>
    <property type="match status" value="1"/>
</dbReference>
<proteinExistence type="predicted"/>
<dbReference type="InterPro" id="IPR000587">
    <property type="entry name" value="Creatinase_N"/>
</dbReference>
<reference evidence="4" key="1">
    <citation type="submission" date="2016-05" db="EMBL/GenBank/DDBJ databases">
        <authorList>
            <person name="Holder M.E."/>
            <person name="Ajami N.J."/>
            <person name="Petrosino J.F."/>
        </authorList>
    </citation>
    <scope>NUCLEOTIDE SEQUENCE [LARGE SCALE GENOMIC DNA]</scope>
    <source>
        <strain evidence="4">ATCC 700696</strain>
    </source>
</reference>
<dbReference type="OrthoDB" id="9806388at2"/>
<feature type="domain" description="Creatinase N-terminal" evidence="2">
    <location>
        <begin position="7"/>
        <end position="132"/>
    </location>
</feature>
<dbReference type="PANTHER" id="PTHR46112">
    <property type="entry name" value="AMINOPEPTIDASE"/>
    <property type="match status" value="1"/>
</dbReference>
<dbReference type="Pfam" id="PF01321">
    <property type="entry name" value="Creatinase_N"/>
    <property type="match status" value="1"/>
</dbReference>
<dbReference type="InterPro" id="IPR050659">
    <property type="entry name" value="Peptidase_M24B"/>
</dbReference>
<sequence>MLNKSKLERVVAKMKEQDMPQMIITDPVSVFYMLDKWIIPGERMLALYINVNGDTQLVLNKLFPQTEDLGVPLTYYDDIEEPVEILAKFIEKDKTIGIDKNWPARFLLKLQDLGAGSKFVNGSVIVDKVRQIKDEKERQLMRESAQKIDKVMDQLIPYVVKGLTEKELNAKCIELCKEIGFQGLSFDPITAYGKGGADPHHVTDDSKGKYGESVVLDIGGMWNNYASDITRTVFIGEISDRQREIYNIVLEANKRGIAAAKPGNKMSDVDKAARNYITEKGFGEYFTHRTGHSIGLEDHEVGDVSLVNDEIIEPGQCFSVEPGIYLYDEGIGVRIEDILYITEDGCEVLNAYPKEEPIVVPVEK</sequence>
<feature type="domain" description="Peptidase M24" evidence="1">
    <location>
        <begin position="140"/>
        <end position="343"/>
    </location>
</feature>
<evidence type="ECO:0000259" key="1">
    <source>
        <dbReference type="Pfam" id="PF00557"/>
    </source>
</evidence>
<gene>
    <name evidence="3" type="ORF">AXF17_01270</name>
</gene>
<dbReference type="AlphaFoldDB" id="A0A223AQK8"/>
<dbReference type="InterPro" id="IPR036005">
    <property type="entry name" value="Creatinase/aminopeptidase-like"/>
</dbReference>
<protein>
    <submittedName>
        <fullName evidence="3">Proline dipeptidase</fullName>
    </submittedName>
</protein>
<dbReference type="Gene3D" id="3.40.350.10">
    <property type="entry name" value="Creatinase/prolidase N-terminal domain"/>
    <property type="match status" value="1"/>
</dbReference>
<dbReference type="InterPro" id="IPR029149">
    <property type="entry name" value="Creatin/AminoP/Spt16_N"/>
</dbReference>
<dbReference type="SUPFAM" id="SSF53092">
    <property type="entry name" value="Creatinase/prolidase N-terminal domain"/>
    <property type="match status" value="1"/>
</dbReference>
<dbReference type="EMBL" id="CP016199">
    <property type="protein sequence ID" value="ASS37235.1"/>
    <property type="molecule type" value="Genomic_DNA"/>
</dbReference>